<dbReference type="GO" id="GO:0005829">
    <property type="term" value="C:cytosol"/>
    <property type="evidence" value="ECO:0007669"/>
    <property type="project" value="TreeGrafter"/>
</dbReference>
<name>X1AZJ9_9ZZZZ</name>
<feature type="domain" description="Hydantoinase A/oxoprolinase" evidence="1">
    <location>
        <begin position="171"/>
        <end position="298"/>
    </location>
</feature>
<dbReference type="Pfam" id="PF01968">
    <property type="entry name" value="Hydantoinase_A"/>
    <property type="match status" value="1"/>
</dbReference>
<reference evidence="3" key="1">
    <citation type="journal article" date="2014" name="Front. Microbiol.">
        <title>High frequency of phylogenetically diverse reductive dehalogenase-homologous genes in deep subseafloor sedimentary metagenomes.</title>
        <authorList>
            <person name="Kawai M."/>
            <person name="Futagami T."/>
            <person name="Toyoda A."/>
            <person name="Takaki Y."/>
            <person name="Nishi S."/>
            <person name="Hori S."/>
            <person name="Arai W."/>
            <person name="Tsubouchi T."/>
            <person name="Morono Y."/>
            <person name="Uchiyama I."/>
            <person name="Ito T."/>
            <person name="Fujiyama A."/>
            <person name="Inagaki F."/>
            <person name="Takami H."/>
        </authorList>
    </citation>
    <scope>NUCLEOTIDE SEQUENCE</scope>
    <source>
        <strain evidence="3">Expedition CK06-06</strain>
    </source>
</reference>
<dbReference type="Pfam" id="PF05378">
    <property type="entry name" value="Hydant_A_N"/>
    <property type="match status" value="1"/>
</dbReference>
<proteinExistence type="predicted"/>
<dbReference type="InterPro" id="IPR045079">
    <property type="entry name" value="Oxoprolinase-like"/>
</dbReference>
<protein>
    <recommendedName>
        <fullName evidence="4">Hydantoinase/oxoprolinase N-terminal domain-containing protein</fullName>
    </recommendedName>
</protein>
<feature type="non-terminal residue" evidence="3">
    <location>
        <position position="299"/>
    </location>
</feature>
<dbReference type="PANTHER" id="PTHR11365">
    <property type="entry name" value="5-OXOPROLINASE RELATED"/>
    <property type="match status" value="1"/>
</dbReference>
<feature type="non-terminal residue" evidence="3">
    <location>
        <position position="1"/>
    </location>
</feature>
<comment type="caution">
    <text evidence="3">The sequence shown here is derived from an EMBL/GenBank/DDBJ whole genome shotgun (WGS) entry which is preliminary data.</text>
</comment>
<dbReference type="GO" id="GO:0017168">
    <property type="term" value="F:5-oxoprolinase (ATP-hydrolyzing) activity"/>
    <property type="evidence" value="ECO:0007669"/>
    <property type="project" value="TreeGrafter"/>
</dbReference>
<sequence length="299" mass="33216">LSEWDTSLEEIGAGVEALVYSGTAMLNRLLEREGNDNIGVIVNAGFEDLHRLGRALQCWMWLDYAGRLHAREHEHPQPLINRNQFKGVRGRINFWGEELIPLYEKDVVKVVKELLDMNVDCICVCLLCSYMNTGHEMEVERIAKQVMKEYGREIPIILSSEHNPVRGETPRLNALLIEQYAAEPSREQLVAIAKRLKDRGVPAPLRILTSYGGTMSPYSKSLIPTMVSGPIGGMIGSKFIAEKYGIQNLVSSDVGGTSFDVGLTMEKYVPTKWESSLGGFILNIPMIALDSIGAGTGMY</sequence>
<evidence type="ECO:0008006" key="4">
    <source>
        <dbReference type="Google" id="ProtNLM"/>
    </source>
</evidence>
<organism evidence="3">
    <name type="scientific">marine sediment metagenome</name>
    <dbReference type="NCBI Taxonomy" id="412755"/>
    <lineage>
        <taxon>unclassified sequences</taxon>
        <taxon>metagenomes</taxon>
        <taxon>ecological metagenomes</taxon>
    </lineage>
</organism>
<gene>
    <name evidence="3" type="ORF">S01H4_33167</name>
</gene>
<dbReference type="EMBL" id="BART01017421">
    <property type="protein sequence ID" value="GAG77508.1"/>
    <property type="molecule type" value="Genomic_DNA"/>
</dbReference>
<accession>X1AZJ9</accession>
<dbReference type="InterPro" id="IPR002821">
    <property type="entry name" value="Hydantoinase_A"/>
</dbReference>
<feature type="domain" description="Hydantoinase/oxoprolinase N-terminal" evidence="2">
    <location>
        <begin position="12"/>
        <end position="146"/>
    </location>
</feature>
<evidence type="ECO:0000259" key="2">
    <source>
        <dbReference type="Pfam" id="PF05378"/>
    </source>
</evidence>
<evidence type="ECO:0000313" key="3">
    <source>
        <dbReference type="EMBL" id="GAG77508.1"/>
    </source>
</evidence>
<dbReference type="PANTHER" id="PTHR11365:SF23">
    <property type="entry name" value="HYPOTHETICAL 5-OXOPROLINASE (EUROFUNG)-RELATED"/>
    <property type="match status" value="1"/>
</dbReference>
<evidence type="ECO:0000259" key="1">
    <source>
        <dbReference type="Pfam" id="PF01968"/>
    </source>
</evidence>
<dbReference type="InterPro" id="IPR008040">
    <property type="entry name" value="Hydant_A_N"/>
</dbReference>
<dbReference type="AlphaFoldDB" id="X1AZJ9"/>
<dbReference type="GO" id="GO:0006749">
    <property type="term" value="P:glutathione metabolic process"/>
    <property type="evidence" value="ECO:0007669"/>
    <property type="project" value="TreeGrafter"/>
</dbReference>